<name>I3EEB2_NEMP3</name>
<dbReference type="OrthoDB" id="2186368at2759"/>
<dbReference type="Proteomes" id="UP000002872">
    <property type="component" value="Unassembled WGS sequence"/>
</dbReference>
<dbReference type="HOGENOM" id="CLU_2688377_0_0_1"/>
<sequence>MKDRTKNMSAEERTREIKEELYIDRNRIGEAYKKILRSMPLEASPNRNKFLLELGAFPKKKSFKEKITSKLSKWFNRSK</sequence>
<protein>
    <submittedName>
        <fullName evidence="1">Uncharacterized protein</fullName>
    </submittedName>
</protein>
<evidence type="ECO:0000313" key="2">
    <source>
        <dbReference type="Proteomes" id="UP000002872"/>
    </source>
</evidence>
<dbReference type="AlphaFoldDB" id="I3EEB2"/>
<gene>
    <name evidence="1" type="ORF">NEQG_02106</name>
</gene>
<dbReference type="OMA" id="MPLEPCQ"/>
<proteinExistence type="predicted"/>
<reference evidence="1" key="1">
    <citation type="submission" date="2011-01" db="EMBL/GenBank/DDBJ databases">
        <title>The Genome Sequence of Nematocida parisii strain ERTm3.</title>
        <authorList>
            <consortium name="The Broad Institute Genome Sequencing Platform"/>
            <consortium name="The Broad Institute Genome Sequencing Center for Infectious Disease"/>
            <person name="Cuomo C."/>
            <person name="Troemel E."/>
            <person name="Young S.K."/>
            <person name="Zeng Q."/>
            <person name="Gargeya S."/>
            <person name="Fitzgerald M."/>
            <person name="Haas B."/>
            <person name="Abouelleil A."/>
            <person name="Alvarado L."/>
            <person name="Arachchi H.M."/>
            <person name="Berlin A."/>
            <person name="Chapman S.B."/>
            <person name="Gearin G."/>
            <person name="Goldberg J."/>
            <person name="Griggs A."/>
            <person name="Gujja S."/>
            <person name="Hansen M."/>
            <person name="Heiman D."/>
            <person name="Howarth C."/>
            <person name="Larimer J."/>
            <person name="Lui A."/>
            <person name="MacDonald P.J.P."/>
            <person name="McCowen C."/>
            <person name="Montmayeur A."/>
            <person name="Murphy C."/>
            <person name="Neiman D."/>
            <person name="Pearson M."/>
            <person name="Priest M."/>
            <person name="Roberts A."/>
            <person name="Saif S."/>
            <person name="Shea T."/>
            <person name="Sisk P."/>
            <person name="Stolte C."/>
            <person name="Sykes S."/>
            <person name="Wortman J."/>
            <person name="Nusbaum C."/>
            <person name="Birren B."/>
        </authorList>
    </citation>
    <scope>NUCLEOTIDE SEQUENCE</scope>
    <source>
        <strain evidence="1">ERTm3</strain>
    </source>
</reference>
<dbReference type="VEuPathDB" id="MicrosporidiaDB:NEQG_02106"/>
<accession>I3EEB2</accession>
<keyword evidence="2" id="KW-1185">Reference proteome</keyword>
<evidence type="ECO:0000313" key="1">
    <source>
        <dbReference type="EMBL" id="EIJ87559.1"/>
    </source>
</evidence>
<dbReference type="EMBL" id="GL870881">
    <property type="protein sequence ID" value="EIJ87559.1"/>
    <property type="molecule type" value="Genomic_DNA"/>
</dbReference>
<dbReference type="InParanoid" id="I3EEB2"/>
<organism evidence="1 2">
    <name type="scientific">Nematocida parisii (strain ERTm3)</name>
    <name type="common">Nematode killer fungus</name>
    <dbReference type="NCBI Taxonomy" id="935791"/>
    <lineage>
        <taxon>Eukaryota</taxon>
        <taxon>Fungi</taxon>
        <taxon>Fungi incertae sedis</taxon>
        <taxon>Microsporidia</taxon>
        <taxon>Nematocida</taxon>
    </lineage>
</organism>